<evidence type="ECO:0000256" key="1">
    <source>
        <dbReference type="SAM" id="MobiDB-lite"/>
    </source>
</evidence>
<feature type="non-terminal residue" evidence="2">
    <location>
        <position position="1"/>
    </location>
</feature>
<gene>
    <name evidence="2" type="ORF">chiPu_0025046</name>
</gene>
<organism evidence="2 3">
    <name type="scientific">Chiloscyllium punctatum</name>
    <name type="common">Brownbanded bambooshark</name>
    <name type="synonym">Hemiscyllium punctatum</name>
    <dbReference type="NCBI Taxonomy" id="137246"/>
    <lineage>
        <taxon>Eukaryota</taxon>
        <taxon>Metazoa</taxon>
        <taxon>Chordata</taxon>
        <taxon>Craniata</taxon>
        <taxon>Vertebrata</taxon>
        <taxon>Chondrichthyes</taxon>
        <taxon>Elasmobranchii</taxon>
        <taxon>Galeomorphii</taxon>
        <taxon>Galeoidea</taxon>
        <taxon>Orectolobiformes</taxon>
        <taxon>Hemiscylliidae</taxon>
        <taxon>Chiloscyllium</taxon>
    </lineage>
</organism>
<evidence type="ECO:0000313" key="3">
    <source>
        <dbReference type="Proteomes" id="UP000287033"/>
    </source>
</evidence>
<feature type="region of interest" description="Disordered" evidence="1">
    <location>
        <begin position="55"/>
        <end position="80"/>
    </location>
</feature>
<feature type="compositionally biased region" description="Basic and acidic residues" evidence="1">
    <location>
        <begin position="64"/>
        <end position="80"/>
    </location>
</feature>
<sequence>WRERSPRPVVSDWLDISTNHATLIGDATPAPRPLRTRACAVWVLQRDKGSVTECGRGMAPAAEGARRRPAGEDEQVRHVL</sequence>
<proteinExistence type="predicted"/>
<reference evidence="2 3" key="1">
    <citation type="journal article" date="2018" name="Nat. Ecol. Evol.">
        <title>Shark genomes provide insights into elasmobranch evolution and the origin of vertebrates.</title>
        <authorList>
            <person name="Hara Y"/>
            <person name="Yamaguchi K"/>
            <person name="Onimaru K"/>
            <person name="Kadota M"/>
            <person name="Koyanagi M"/>
            <person name="Keeley SD"/>
            <person name="Tatsumi K"/>
            <person name="Tanaka K"/>
            <person name="Motone F"/>
            <person name="Kageyama Y"/>
            <person name="Nozu R"/>
            <person name="Adachi N"/>
            <person name="Nishimura O"/>
            <person name="Nakagawa R"/>
            <person name="Tanegashima C"/>
            <person name="Kiyatake I"/>
            <person name="Matsumoto R"/>
            <person name="Murakumo K"/>
            <person name="Nishida K"/>
            <person name="Terakita A"/>
            <person name="Kuratani S"/>
            <person name="Sato K"/>
            <person name="Hyodo S Kuraku.S."/>
        </authorList>
    </citation>
    <scope>NUCLEOTIDE SEQUENCE [LARGE SCALE GENOMIC DNA]</scope>
</reference>
<keyword evidence="3" id="KW-1185">Reference proteome</keyword>
<protein>
    <submittedName>
        <fullName evidence="2">Uncharacterized protein</fullName>
    </submittedName>
</protein>
<evidence type="ECO:0000313" key="2">
    <source>
        <dbReference type="EMBL" id="GCC41522.1"/>
    </source>
</evidence>
<dbReference type="AlphaFoldDB" id="A0A401TFV3"/>
<name>A0A401TFV3_CHIPU</name>
<comment type="caution">
    <text evidence="2">The sequence shown here is derived from an EMBL/GenBank/DDBJ whole genome shotgun (WGS) entry which is preliminary data.</text>
</comment>
<dbReference type="Proteomes" id="UP000287033">
    <property type="component" value="Unassembled WGS sequence"/>
</dbReference>
<accession>A0A401TFV3</accession>
<dbReference type="EMBL" id="BEZZ01051177">
    <property type="protein sequence ID" value="GCC41522.1"/>
    <property type="molecule type" value="Genomic_DNA"/>
</dbReference>